<keyword evidence="2" id="KW-1133">Transmembrane helix</keyword>
<evidence type="ECO:0000256" key="1">
    <source>
        <dbReference type="SAM" id="MobiDB-lite"/>
    </source>
</evidence>
<evidence type="ECO:0000313" key="3">
    <source>
        <dbReference type="EMBL" id="SEQ02513.1"/>
    </source>
</evidence>
<keyword evidence="2" id="KW-0472">Membrane</keyword>
<reference evidence="4" key="1">
    <citation type="submission" date="2016-10" db="EMBL/GenBank/DDBJ databases">
        <authorList>
            <person name="Varghese N."/>
            <person name="Submissions S."/>
        </authorList>
    </citation>
    <scope>NUCLEOTIDE SEQUENCE [LARGE SCALE GENOMIC DNA]</scope>
    <source>
        <strain evidence="4">DSM 18887</strain>
    </source>
</reference>
<dbReference type="EMBL" id="FOGB01000001">
    <property type="protein sequence ID" value="SEQ02513.1"/>
    <property type="molecule type" value="Genomic_DNA"/>
</dbReference>
<proteinExistence type="predicted"/>
<accession>A0A1H9CPE5</accession>
<keyword evidence="2" id="KW-0812">Transmembrane</keyword>
<feature type="transmembrane region" description="Helical" evidence="2">
    <location>
        <begin position="250"/>
        <end position="268"/>
    </location>
</feature>
<dbReference type="RefSeq" id="WP_091352413.1">
    <property type="nucleotide sequence ID" value="NZ_AP025284.1"/>
</dbReference>
<evidence type="ECO:0000256" key="2">
    <source>
        <dbReference type="SAM" id="Phobius"/>
    </source>
</evidence>
<protein>
    <submittedName>
        <fullName evidence="3">Uncharacterized protein</fullName>
    </submittedName>
</protein>
<dbReference type="Proteomes" id="UP000198749">
    <property type="component" value="Unassembled WGS sequence"/>
</dbReference>
<dbReference type="AlphaFoldDB" id="A0A1H9CPE5"/>
<feature type="transmembrane region" description="Helical" evidence="2">
    <location>
        <begin position="212"/>
        <end position="230"/>
    </location>
</feature>
<feature type="region of interest" description="Disordered" evidence="1">
    <location>
        <begin position="1"/>
        <end position="25"/>
    </location>
</feature>
<feature type="compositionally biased region" description="Basic and acidic residues" evidence="1">
    <location>
        <begin position="14"/>
        <end position="25"/>
    </location>
</feature>
<dbReference type="STRING" id="355243.SAMN03080615_00066"/>
<keyword evidence="4" id="KW-1185">Reference proteome</keyword>
<gene>
    <name evidence="3" type="ORF">SAMN03080615_00066</name>
</gene>
<name>A0A1H9CPE5_9GAMM</name>
<organism evidence="3 4">
    <name type="scientific">Amphritea atlantica</name>
    <dbReference type="NCBI Taxonomy" id="355243"/>
    <lineage>
        <taxon>Bacteria</taxon>
        <taxon>Pseudomonadati</taxon>
        <taxon>Pseudomonadota</taxon>
        <taxon>Gammaproteobacteria</taxon>
        <taxon>Oceanospirillales</taxon>
        <taxon>Oceanospirillaceae</taxon>
        <taxon>Amphritea</taxon>
    </lineage>
</organism>
<evidence type="ECO:0000313" key="4">
    <source>
        <dbReference type="Proteomes" id="UP000198749"/>
    </source>
</evidence>
<sequence>MEDELDPAIQQASVEKEEPAIDKRDTDLEDLAKVELTKATISQSIGTLIYPITSEIAKLEVKGINKVKEFNRDRKKAKLLKKNQGAIEEILEKAEEDSSNLDAIEKIYDAVESAIEQDIENPEVAELWSNIISKIKNGNVDVEILKEKLTLLTTAEAKFLIEFYLDKHANVNVNSAVEALSFRSSKDKEYLRNRELAKSLSSKGILEQSFPVVRTILLALMPVFFFLLAAEANRELFSSMSINVSSANNVILMGVLGVMIGIMFLPFIKQRTSLTWIGEELCNGISSENL</sequence>